<name>A0A5R9ILD8_9GAMM</name>
<keyword evidence="4" id="KW-0804">Transcription</keyword>
<dbReference type="Pfam" id="PF04542">
    <property type="entry name" value="Sigma70_r2"/>
    <property type="match status" value="1"/>
</dbReference>
<comment type="similarity">
    <text evidence="1">Belongs to the sigma-70 factor family. ECF subfamily.</text>
</comment>
<dbReference type="SUPFAM" id="SSF88659">
    <property type="entry name" value="Sigma3 and sigma4 domains of RNA polymerase sigma factors"/>
    <property type="match status" value="1"/>
</dbReference>
<evidence type="ECO:0000256" key="5">
    <source>
        <dbReference type="NCBIfam" id="TIGR02959"/>
    </source>
</evidence>
<evidence type="ECO:0000256" key="4">
    <source>
        <dbReference type="ARBA" id="ARBA00023163"/>
    </source>
</evidence>
<dbReference type="EMBL" id="VCBC01000005">
    <property type="protein sequence ID" value="TLU66344.1"/>
    <property type="molecule type" value="Genomic_DNA"/>
</dbReference>
<dbReference type="AlphaFoldDB" id="A0A5R9ILD8"/>
<keyword evidence="9" id="KW-1185">Reference proteome</keyword>
<feature type="domain" description="RNA polymerase sigma-70 region 2" evidence="6">
    <location>
        <begin position="17"/>
        <end position="81"/>
    </location>
</feature>
<dbReference type="InterPro" id="IPR039425">
    <property type="entry name" value="RNA_pol_sigma-70-like"/>
</dbReference>
<comment type="caution">
    <text evidence="8">The sequence shown here is derived from an EMBL/GenBank/DDBJ whole genome shotgun (WGS) entry which is preliminary data.</text>
</comment>
<dbReference type="InterPro" id="IPR013249">
    <property type="entry name" value="RNA_pol_sigma70_r4_t2"/>
</dbReference>
<dbReference type="InterPro" id="IPR007627">
    <property type="entry name" value="RNA_pol_sigma70_r2"/>
</dbReference>
<reference evidence="8 9" key="1">
    <citation type="submission" date="2019-05" db="EMBL/GenBank/DDBJ databases">
        <title>Genome sequences of Thalassotalea litorea 1K03283.</title>
        <authorList>
            <person name="Zhang D."/>
        </authorList>
    </citation>
    <scope>NUCLEOTIDE SEQUENCE [LARGE SCALE GENOMIC DNA]</scope>
    <source>
        <strain evidence="8 9">MCCC 1K03283</strain>
    </source>
</reference>
<dbReference type="GO" id="GO:0003677">
    <property type="term" value="F:DNA binding"/>
    <property type="evidence" value="ECO:0007669"/>
    <property type="project" value="InterPro"/>
</dbReference>
<evidence type="ECO:0000256" key="2">
    <source>
        <dbReference type="ARBA" id="ARBA00023015"/>
    </source>
</evidence>
<keyword evidence="3" id="KW-0731">Sigma factor</keyword>
<dbReference type="InterPro" id="IPR036388">
    <property type="entry name" value="WH-like_DNA-bd_sf"/>
</dbReference>
<organism evidence="8 9">
    <name type="scientific">Thalassotalea litorea</name>
    <dbReference type="NCBI Taxonomy" id="2020715"/>
    <lineage>
        <taxon>Bacteria</taxon>
        <taxon>Pseudomonadati</taxon>
        <taxon>Pseudomonadota</taxon>
        <taxon>Gammaproteobacteria</taxon>
        <taxon>Alteromonadales</taxon>
        <taxon>Colwelliaceae</taxon>
        <taxon>Thalassotalea</taxon>
    </lineage>
</organism>
<evidence type="ECO:0000259" key="6">
    <source>
        <dbReference type="Pfam" id="PF04542"/>
    </source>
</evidence>
<dbReference type="PANTHER" id="PTHR43133">
    <property type="entry name" value="RNA POLYMERASE ECF-TYPE SIGMA FACTO"/>
    <property type="match status" value="1"/>
</dbReference>
<dbReference type="InterPro" id="IPR013325">
    <property type="entry name" value="RNA_pol_sigma_r2"/>
</dbReference>
<dbReference type="Proteomes" id="UP000307790">
    <property type="component" value="Unassembled WGS sequence"/>
</dbReference>
<dbReference type="Gene3D" id="1.10.1740.10">
    <property type="match status" value="1"/>
</dbReference>
<dbReference type="GO" id="GO:0016987">
    <property type="term" value="F:sigma factor activity"/>
    <property type="evidence" value="ECO:0007669"/>
    <property type="project" value="UniProtKB-KW"/>
</dbReference>
<dbReference type="Pfam" id="PF08281">
    <property type="entry name" value="Sigma70_r4_2"/>
    <property type="match status" value="1"/>
</dbReference>
<evidence type="ECO:0000256" key="3">
    <source>
        <dbReference type="ARBA" id="ARBA00023082"/>
    </source>
</evidence>
<evidence type="ECO:0000256" key="1">
    <source>
        <dbReference type="ARBA" id="ARBA00010641"/>
    </source>
</evidence>
<keyword evidence="2" id="KW-0805">Transcription regulation</keyword>
<dbReference type="SUPFAM" id="SSF88946">
    <property type="entry name" value="Sigma2 domain of RNA polymerase sigma factors"/>
    <property type="match status" value="1"/>
</dbReference>
<dbReference type="OrthoDB" id="9803470at2"/>
<proteinExistence type="inferred from homology"/>
<dbReference type="NCBIfam" id="TIGR02959">
    <property type="entry name" value="SigZ"/>
    <property type="match status" value="1"/>
</dbReference>
<evidence type="ECO:0000313" key="9">
    <source>
        <dbReference type="Proteomes" id="UP000307790"/>
    </source>
</evidence>
<protein>
    <recommendedName>
        <fullName evidence="5">RNA polymerase sigma factor SigZ</fullName>
    </recommendedName>
</protein>
<dbReference type="InterPro" id="IPR014304">
    <property type="entry name" value="RNA_pol_sigma-Z"/>
</dbReference>
<evidence type="ECO:0000259" key="7">
    <source>
        <dbReference type="Pfam" id="PF08281"/>
    </source>
</evidence>
<dbReference type="PANTHER" id="PTHR43133:SF62">
    <property type="entry name" value="RNA POLYMERASE SIGMA FACTOR SIGZ"/>
    <property type="match status" value="1"/>
</dbReference>
<gene>
    <name evidence="8" type="primary">sigZ</name>
    <name evidence="8" type="ORF">FE810_06545</name>
</gene>
<dbReference type="GO" id="GO:0006352">
    <property type="term" value="P:DNA-templated transcription initiation"/>
    <property type="evidence" value="ECO:0007669"/>
    <property type="project" value="InterPro"/>
</dbReference>
<dbReference type="Gene3D" id="1.10.10.10">
    <property type="entry name" value="Winged helix-like DNA-binding domain superfamily/Winged helix DNA-binding domain"/>
    <property type="match status" value="1"/>
</dbReference>
<evidence type="ECO:0000313" key="8">
    <source>
        <dbReference type="EMBL" id="TLU66344.1"/>
    </source>
</evidence>
<dbReference type="InterPro" id="IPR014284">
    <property type="entry name" value="RNA_pol_sigma-70_dom"/>
</dbReference>
<dbReference type="NCBIfam" id="TIGR02937">
    <property type="entry name" value="sigma70-ECF"/>
    <property type="match status" value="1"/>
</dbReference>
<feature type="domain" description="RNA polymerase sigma factor 70 region 4 type 2" evidence="7">
    <location>
        <begin position="120"/>
        <end position="167"/>
    </location>
</feature>
<accession>A0A5R9ILD8</accession>
<dbReference type="InterPro" id="IPR013324">
    <property type="entry name" value="RNA_pol_sigma_r3/r4-like"/>
</dbReference>
<sequence length="199" mass="23040">MPAKTEIRNDIVTIWNQFSEQLKRFLHRKISDPNQVDDLLQDILLKSYQQISTLNDISKIKPWLFQIANHTIIDYYRKQGRENKVVITGIDENLLDSFANADSKTLESPLTGLEDCLEPFIEALPQESRDILTAIDLHGQSQKDYAEQHGIAYSTLKSRTQKSRELLRGLFNRCCQFELDAQGNMMEWHEKPKGCDKPC</sequence>
<dbReference type="RefSeq" id="WP_138319219.1">
    <property type="nucleotide sequence ID" value="NZ_VCBC01000005.1"/>
</dbReference>